<keyword evidence="7" id="KW-0408">Iron</keyword>
<evidence type="ECO:0000259" key="9">
    <source>
        <dbReference type="Pfam" id="PF00724"/>
    </source>
</evidence>
<evidence type="ECO:0000256" key="5">
    <source>
        <dbReference type="ARBA" id="ARBA00022723"/>
    </source>
</evidence>
<dbReference type="InterPro" id="IPR001155">
    <property type="entry name" value="OxRdtase_FMN_N"/>
</dbReference>
<keyword evidence="4" id="KW-0288">FMN</keyword>
<keyword evidence="8" id="KW-0411">Iron-sulfur</keyword>
<keyword evidence="5" id="KW-0479">Metal-binding</keyword>
<evidence type="ECO:0000313" key="10">
    <source>
        <dbReference type="EMBL" id="STT01335.1"/>
    </source>
</evidence>
<dbReference type="InterPro" id="IPR051793">
    <property type="entry name" value="NADH:flavin_oxidoreductase"/>
</dbReference>
<dbReference type="EC" id="1.-.-.-" evidence="10"/>
<evidence type="ECO:0000256" key="8">
    <source>
        <dbReference type="ARBA" id="ARBA00023014"/>
    </source>
</evidence>
<dbReference type="PANTHER" id="PTHR42917:SF2">
    <property type="entry name" value="2,4-DIENOYL-COA REDUCTASE [(2E)-ENOYL-COA-PRODUCING]"/>
    <property type="match status" value="1"/>
</dbReference>
<dbReference type="SUPFAM" id="SSF51395">
    <property type="entry name" value="FMN-linked oxidoreductases"/>
    <property type="match status" value="1"/>
</dbReference>
<dbReference type="Proteomes" id="UP000255518">
    <property type="component" value="Unassembled WGS sequence"/>
</dbReference>
<dbReference type="PANTHER" id="PTHR42917">
    <property type="entry name" value="2,4-DIENOYL-COA REDUCTASE"/>
    <property type="match status" value="1"/>
</dbReference>
<accession>A0A377UTK6</accession>
<organism evidence="10 11">
    <name type="scientific">Klebsiella pneumoniae</name>
    <dbReference type="NCBI Taxonomy" id="573"/>
    <lineage>
        <taxon>Bacteria</taxon>
        <taxon>Pseudomonadati</taxon>
        <taxon>Pseudomonadota</taxon>
        <taxon>Gammaproteobacteria</taxon>
        <taxon>Enterobacterales</taxon>
        <taxon>Enterobacteriaceae</taxon>
        <taxon>Klebsiella/Raoultella group</taxon>
        <taxon>Klebsiella</taxon>
        <taxon>Klebsiella pneumoniae complex</taxon>
    </lineage>
</organism>
<dbReference type="Pfam" id="PF12831">
    <property type="entry name" value="FAD_oxidored"/>
    <property type="match status" value="1"/>
</dbReference>
<comment type="cofactor">
    <cofactor evidence="2">
        <name>[4Fe-4S] cluster</name>
        <dbReference type="ChEBI" id="CHEBI:49883"/>
    </cofactor>
</comment>
<sequence>MGPRFPVSLRISADDFLKGGNTLEDSLRILELCQEKVDIINVSAAQNDNLNLQIDQMSLEDGWKRYLSRAVRDKFHKPTVIAGNIRTPQVAEDILASGDADLIAIGRGLIAEPEWVQKVQGGKERLMRKCISCNIGCADHRIARSRPLRCSINPDIIHGDAYKMRRVNRDTNVVVIGAGTAGMEAACTAAEVGCHTWLLEAKNHVGGLASEISRLPEKKRIADFPQFMKNRIASLDNLMLQIGKRADVASVSALRPHLIVNATGSTPLLPPLKACGKTLTSENGKIFSITGMIDNLAKFTDIKGKRIAVVGAARWP</sequence>
<reference evidence="10 11" key="1">
    <citation type="submission" date="2018-06" db="EMBL/GenBank/DDBJ databases">
        <authorList>
            <consortium name="Pathogen Informatics"/>
            <person name="Doyle S."/>
        </authorList>
    </citation>
    <scope>NUCLEOTIDE SEQUENCE [LARGE SCALE GENOMIC DNA]</scope>
    <source>
        <strain evidence="10 11">NCTC13443</strain>
    </source>
</reference>
<dbReference type="Pfam" id="PF00724">
    <property type="entry name" value="Oxidored_FMN"/>
    <property type="match status" value="1"/>
</dbReference>
<dbReference type="Gene3D" id="3.40.50.720">
    <property type="entry name" value="NAD(P)-binding Rossmann-like Domain"/>
    <property type="match status" value="1"/>
</dbReference>
<evidence type="ECO:0000256" key="6">
    <source>
        <dbReference type="ARBA" id="ARBA00023002"/>
    </source>
</evidence>
<evidence type="ECO:0000256" key="1">
    <source>
        <dbReference type="ARBA" id="ARBA00001917"/>
    </source>
</evidence>
<dbReference type="Gene3D" id="3.20.20.70">
    <property type="entry name" value="Aldolase class I"/>
    <property type="match status" value="1"/>
</dbReference>
<dbReference type="PRINTS" id="PR00411">
    <property type="entry name" value="PNDRDTASEI"/>
</dbReference>
<keyword evidence="3" id="KW-0285">Flavoprotein</keyword>
<dbReference type="InterPro" id="IPR013785">
    <property type="entry name" value="Aldolase_TIM"/>
</dbReference>
<dbReference type="EMBL" id="UGKT01000001">
    <property type="protein sequence ID" value="STT01335.1"/>
    <property type="molecule type" value="Genomic_DNA"/>
</dbReference>
<dbReference type="GO" id="GO:0051536">
    <property type="term" value="F:iron-sulfur cluster binding"/>
    <property type="evidence" value="ECO:0007669"/>
    <property type="project" value="UniProtKB-KW"/>
</dbReference>
<evidence type="ECO:0000313" key="11">
    <source>
        <dbReference type="Proteomes" id="UP000255518"/>
    </source>
</evidence>
<evidence type="ECO:0000256" key="2">
    <source>
        <dbReference type="ARBA" id="ARBA00001966"/>
    </source>
</evidence>
<dbReference type="AlphaFoldDB" id="A0A377UTK6"/>
<name>A0A377UTK6_KLEPN</name>
<dbReference type="GO" id="GO:0046872">
    <property type="term" value="F:metal ion binding"/>
    <property type="evidence" value="ECO:0007669"/>
    <property type="project" value="UniProtKB-KW"/>
</dbReference>
<dbReference type="GO" id="GO:0010181">
    <property type="term" value="F:FMN binding"/>
    <property type="evidence" value="ECO:0007669"/>
    <property type="project" value="InterPro"/>
</dbReference>
<comment type="cofactor">
    <cofactor evidence="1">
        <name>FMN</name>
        <dbReference type="ChEBI" id="CHEBI:58210"/>
    </cofactor>
</comment>
<keyword evidence="6 10" id="KW-0560">Oxidoreductase</keyword>
<evidence type="ECO:0000256" key="4">
    <source>
        <dbReference type="ARBA" id="ARBA00022643"/>
    </source>
</evidence>
<proteinExistence type="predicted"/>
<feature type="domain" description="NADH:flavin oxidoreductase/NADH oxidase N-terminal" evidence="9">
    <location>
        <begin position="5"/>
        <end position="123"/>
    </location>
</feature>
<evidence type="ECO:0000256" key="3">
    <source>
        <dbReference type="ARBA" id="ARBA00022630"/>
    </source>
</evidence>
<dbReference type="PRINTS" id="PR00368">
    <property type="entry name" value="FADPNR"/>
</dbReference>
<evidence type="ECO:0000256" key="7">
    <source>
        <dbReference type="ARBA" id="ARBA00023004"/>
    </source>
</evidence>
<protein>
    <submittedName>
        <fullName evidence="10">2,4-dienoyl-CoA reductase</fullName>
        <ecNumber evidence="10">1.-.-.-</ecNumber>
    </submittedName>
</protein>
<gene>
    <name evidence="10" type="ORF">NCTC13443_01649</name>
</gene>
<dbReference type="GO" id="GO:0016491">
    <property type="term" value="F:oxidoreductase activity"/>
    <property type="evidence" value="ECO:0007669"/>
    <property type="project" value="UniProtKB-KW"/>
</dbReference>
<dbReference type="SUPFAM" id="SSF51971">
    <property type="entry name" value="Nucleotide-binding domain"/>
    <property type="match status" value="1"/>
</dbReference>